<sequence>MAGQTGQSNQISDLKLKFSYWYVSHKLQLRRGLVIFLIVLSVGLFSYSIFSAVMTLFVYDQAYRDSINSLTVNLIDYQYFHEKNKPQDLEILGLDVIQGTENQYDFVVKIFNGNEKWVVRSAVAQLVNNNEVIAEKNFFVYPSEVKYVIFFNQAEANPNSSQIRIAKVGWRHYLKFADFAASRLDFEISEIEFKSPRDLNLGGKLPVSLLTFKIKNNTPYDYWQVGLYMVLLSSQKVGGANYLALEKFLSGQTRPVEMRWYESLPPVYEIEIIPEVDILNSASYMPPQP</sequence>
<keyword evidence="1" id="KW-1133">Transmembrane helix</keyword>
<keyword evidence="1" id="KW-0812">Transmembrane</keyword>
<dbReference type="AlphaFoldDB" id="A0A1G1Y4H9"/>
<gene>
    <name evidence="2" type="ORF">A3J62_02775</name>
</gene>
<accession>A0A1G1Y4H9</accession>
<comment type="caution">
    <text evidence="2">The sequence shown here is derived from an EMBL/GenBank/DDBJ whole genome shotgun (WGS) entry which is preliminary data.</text>
</comment>
<name>A0A1G1Y4H9_9BACT</name>
<evidence type="ECO:0000313" key="3">
    <source>
        <dbReference type="Proteomes" id="UP000178747"/>
    </source>
</evidence>
<feature type="transmembrane region" description="Helical" evidence="1">
    <location>
        <begin position="33"/>
        <end position="59"/>
    </location>
</feature>
<evidence type="ECO:0000256" key="1">
    <source>
        <dbReference type="SAM" id="Phobius"/>
    </source>
</evidence>
<dbReference type="EMBL" id="MHIH01000044">
    <property type="protein sequence ID" value="OGY47249.1"/>
    <property type="molecule type" value="Genomic_DNA"/>
</dbReference>
<proteinExistence type="predicted"/>
<protein>
    <submittedName>
        <fullName evidence="2">Uncharacterized protein</fullName>
    </submittedName>
</protein>
<reference evidence="2 3" key="1">
    <citation type="journal article" date="2016" name="Nat. Commun.">
        <title>Thousands of microbial genomes shed light on interconnected biogeochemical processes in an aquifer system.</title>
        <authorList>
            <person name="Anantharaman K."/>
            <person name="Brown C.T."/>
            <person name="Hug L.A."/>
            <person name="Sharon I."/>
            <person name="Castelle C.J."/>
            <person name="Probst A.J."/>
            <person name="Thomas B.C."/>
            <person name="Singh A."/>
            <person name="Wilkins M.J."/>
            <person name="Karaoz U."/>
            <person name="Brodie E.L."/>
            <person name="Williams K.H."/>
            <person name="Hubbard S.S."/>
            <person name="Banfield J.F."/>
        </authorList>
    </citation>
    <scope>NUCLEOTIDE SEQUENCE [LARGE SCALE GENOMIC DNA]</scope>
</reference>
<dbReference type="Proteomes" id="UP000178747">
    <property type="component" value="Unassembled WGS sequence"/>
</dbReference>
<keyword evidence="1" id="KW-0472">Membrane</keyword>
<evidence type="ECO:0000313" key="2">
    <source>
        <dbReference type="EMBL" id="OGY47249.1"/>
    </source>
</evidence>
<organism evidence="2 3">
    <name type="scientific">Candidatus Buchananbacteria bacterium RIFCSPHIGHO2_02_FULL_38_8</name>
    <dbReference type="NCBI Taxonomy" id="1797538"/>
    <lineage>
        <taxon>Bacteria</taxon>
        <taxon>Candidatus Buchananiibacteriota</taxon>
    </lineage>
</organism>